<evidence type="ECO:0000313" key="2">
    <source>
        <dbReference type="Proteomes" id="UP001519887"/>
    </source>
</evidence>
<organism evidence="1 2">
    <name type="scientific">Paenibacillus sepulcri</name>
    <dbReference type="NCBI Taxonomy" id="359917"/>
    <lineage>
        <taxon>Bacteria</taxon>
        <taxon>Bacillati</taxon>
        <taxon>Bacillota</taxon>
        <taxon>Bacilli</taxon>
        <taxon>Bacillales</taxon>
        <taxon>Paenibacillaceae</taxon>
        <taxon>Paenibacillus</taxon>
    </lineage>
</organism>
<gene>
    <name evidence="1" type="ORF">K0U00_42005</name>
</gene>
<proteinExistence type="predicted"/>
<evidence type="ECO:0000313" key="1">
    <source>
        <dbReference type="EMBL" id="MBW7460660.1"/>
    </source>
</evidence>
<accession>A0ABS7CI98</accession>
<sequence>MNIVGLKVEGREHPLGVDCLTPGFGWSYRSQGERSVIQSAYRIRVYKIQEQEEAEVWDSGRQPGRRHTCIAYSGAPLESATRYYWRVKVW</sequence>
<dbReference type="Pfam" id="PF25788">
    <property type="entry name" value="Ig_Rha78A_N"/>
    <property type="match status" value="1"/>
</dbReference>
<protein>
    <submittedName>
        <fullName evidence="1">Uncharacterized protein</fullName>
    </submittedName>
</protein>
<dbReference type="PANTHER" id="PTHR33307">
    <property type="entry name" value="ALPHA-RHAMNOSIDASE (EUROFUNG)"/>
    <property type="match status" value="1"/>
</dbReference>
<dbReference type="InterPro" id="IPR013783">
    <property type="entry name" value="Ig-like_fold"/>
</dbReference>
<dbReference type="Proteomes" id="UP001519887">
    <property type="component" value="Unassembled WGS sequence"/>
</dbReference>
<dbReference type="EMBL" id="JAHZIK010002368">
    <property type="protein sequence ID" value="MBW7460660.1"/>
    <property type="molecule type" value="Genomic_DNA"/>
</dbReference>
<reference evidence="1 2" key="1">
    <citation type="submission" date="2021-07" db="EMBL/GenBank/DDBJ databases">
        <title>Paenibacillus radiodurans sp. nov., isolated from the southeastern edge of Tengger Desert.</title>
        <authorList>
            <person name="Zhang G."/>
        </authorList>
    </citation>
    <scope>NUCLEOTIDE SEQUENCE [LARGE SCALE GENOMIC DNA]</scope>
    <source>
        <strain evidence="1 2">CCM 7311</strain>
    </source>
</reference>
<dbReference type="InterPro" id="IPR016007">
    <property type="entry name" value="Alpha_rhamnosid"/>
</dbReference>
<dbReference type="Gene3D" id="2.60.40.10">
    <property type="entry name" value="Immunoglobulins"/>
    <property type="match status" value="1"/>
</dbReference>
<feature type="non-terminal residue" evidence="1">
    <location>
        <position position="90"/>
    </location>
</feature>
<dbReference type="PANTHER" id="PTHR33307:SF6">
    <property type="entry name" value="ALPHA-RHAMNOSIDASE (EUROFUNG)-RELATED"/>
    <property type="match status" value="1"/>
</dbReference>
<name>A0ABS7CI98_9BACL</name>
<keyword evidence="2" id="KW-1185">Reference proteome</keyword>
<comment type="caution">
    <text evidence="1">The sequence shown here is derived from an EMBL/GenBank/DDBJ whole genome shotgun (WGS) entry which is preliminary data.</text>
</comment>